<sequence>MNGRLGDQVRDPFLSPESKAMALASASPAPKEKKNTSFPPRRGLIKLQIFEKLVKVVLNKASKPGAQGENRGEDGGESSTSQTPPSSAYSSDAN</sequence>
<keyword evidence="3" id="KW-1185">Reference proteome</keyword>
<gene>
    <name evidence="2" type="ORF">L3X38_031251</name>
</gene>
<name>A0AAD4YUT1_PRUDU</name>
<dbReference type="EMBL" id="JAJFAZ020000006">
    <property type="protein sequence ID" value="KAI5322179.1"/>
    <property type="molecule type" value="Genomic_DNA"/>
</dbReference>
<feature type="compositionally biased region" description="Polar residues" evidence="1">
    <location>
        <begin position="77"/>
        <end position="94"/>
    </location>
</feature>
<comment type="caution">
    <text evidence="2">The sequence shown here is derived from an EMBL/GenBank/DDBJ whole genome shotgun (WGS) entry which is preliminary data.</text>
</comment>
<evidence type="ECO:0000313" key="3">
    <source>
        <dbReference type="Proteomes" id="UP001054821"/>
    </source>
</evidence>
<feature type="region of interest" description="Disordered" evidence="1">
    <location>
        <begin position="1"/>
        <end position="42"/>
    </location>
</feature>
<dbReference type="Proteomes" id="UP001054821">
    <property type="component" value="Chromosome 6"/>
</dbReference>
<organism evidence="2 3">
    <name type="scientific">Prunus dulcis</name>
    <name type="common">Almond</name>
    <name type="synonym">Amygdalus dulcis</name>
    <dbReference type="NCBI Taxonomy" id="3755"/>
    <lineage>
        <taxon>Eukaryota</taxon>
        <taxon>Viridiplantae</taxon>
        <taxon>Streptophyta</taxon>
        <taxon>Embryophyta</taxon>
        <taxon>Tracheophyta</taxon>
        <taxon>Spermatophyta</taxon>
        <taxon>Magnoliopsida</taxon>
        <taxon>eudicotyledons</taxon>
        <taxon>Gunneridae</taxon>
        <taxon>Pentapetalae</taxon>
        <taxon>rosids</taxon>
        <taxon>fabids</taxon>
        <taxon>Rosales</taxon>
        <taxon>Rosaceae</taxon>
        <taxon>Amygdaloideae</taxon>
        <taxon>Amygdaleae</taxon>
        <taxon>Prunus</taxon>
    </lineage>
</organism>
<accession>A0AAD4YUT1</accession>
<proteinExistence type="predicted"/>
<dbReference type="AlphaFoldDB" id="A0AAD4YUT1"/>
<protein>
    <submittedName>
        <fullName evidence="2">Uncharacterized protein</fullName>
    </submittedName>
</protein>
<feature type="region of interest" description="Disordered" evidence="1">
    <location>
        <begin position="60"/>
        <end position="94"/>
    </location>
</feature>
<evidence type="ECO:0000256" key="1">
    <source>
        <dbReference type="SAM" id="MobiDB-lite"/>
    </source>
</evidence>
<evidence type="ECO:0000313" key="2">
    <source>
        <dbReference type="EMBL" id="KAI5322179.1"/>
    </source>
</evidence>
<dbReference type="PANTHER" id="PTHR37721">
    <property type="entry name" value="OS05G0464200 PROTEIN"/>
    <property type="match status" value="1"/>
</dbReference>
<reference evidence="2 3" key="1">
    <citation type="journal article" date="2022" name="G3 (Bethesda)">
        <title>Whole-genome sequence and methylome profiling of the almond [Prunus dulcis (Mill.) D.A. Webb] cultivar 'Nonpareil'.</title>
        <authorList>
            <person name="D'Amico-Willman K.M."/>
            <person name="Ouma W.Z."/>
            <person name="Meulia T."/>
            <person name="Sideli G.M."/>
            <person name="Gradziel T.M."/>
            <person name="Fresnedo-Ramirez J."/>
        </authorList>
    </citation>
    <scope>NUCLEOTIDE SEQUENCE [LARGE SCALE GENOMIC DNA]</scope>
    <source>
        <strain evidence="2">Clone GOH B32 T37-40</strain>
    </source>
</reference>
<dbReference type="PANTHER" id="PTHR37721:SF1">
    <property type="entry name" value="OS05G0464200 PROTEIN"/>
    <property type="match status" value="1"/>
</dbReference>